<evidence type="ECO:0000313" key="4">
    <source>
        <dbReference type="Proteomes" id="UP000595140"/>
    </source>
</evidence>
<feature type="compositionally biased region" description="Polar residues" evidence="1">
    <location>
        <begin position="238"/>
        <end position="263"/>
    </location>
</feature>
<feature type="region of interest" description="Disordered" evidence="1">
    <location>
        <begin position="47"/>
        <end position="78"/>
    </location>
</feature>
<sequence>MVITRSSNTNSNPEDNQENPFGKDPLATIASRLAALDVLQEKVTALEANSSCRNSGKGKQRNRADDSDQEYESSRRASRLPHAKLEFPKFTGGDPRGWVLKAEKYFRYYDVPEDDKVDVASMYLEGDALDLFSWMSTERTLFYWEDLVKAFQEHYGPPEYQNPNEYLCSIKQSGTVTEYRLEFARRASRIERWPEHCLLGVFINGLKEELRPDVRLHKPQNVYRAASLALEFERKQPSSRGSRSNAAFGPNRSNPLYPQNYSTREQKGNPPADLPLSDDFVMLLEPAQVLAHRWKAAHLELLIQWKSRPVEEASWEDYDLLLQQFPEFRLEDKSVFQGESIDTNPKPIRTYQRRKRGLKFD</sequence>
<feature type="region of interest" description="Disordered" evidence="1">
    <location>
        <begin position="1"/>
        <end position="25"/>
    </location>
</feature>
<evidence type="ECO:0000313" key="3">
    <source>
        <dbReference type="EMBL" id="VFQ72079.1"/>
    </source>
</evidence>
<dbReference type="AlphaFoldDB" id="A0A484L6W5"/>
<dbReference type="InterPro" id="IPR005162">
    <property type="entry name" value="Retrotrans_gag_dom"/>
</dbReference>
<feature type="region of interest" description="Disordered" evidence="1">
    <location>
        <begin position="234"/>
        <end position="272"/>
    </location>
</feature>
<feature type="region of interest" description="Disordered" evidence="1">
    <location>
        <begin position="339"/>
        <end position="361"/>
    </location>
</feature>
<feature type="domain" description="Retrotransposon gag" evidence="2">
    <location>
        <begin position="119"/>
        <end position="208"/>
    </location>
</feature>
<dbReference type="InterPro" id="IPR016197">
    <property type="entry name" value="Chromo-like_dom_sf"/>
</dbReference>
<reference evidence="3 4" key="1">
    <citation type="submission" date="2018-04" db="EMBL/GenBank/DDBJ databases">
        <authorList>
            <person name="Vogel A."/>
        </authorList>
    </citation>
    <scope>NUCLEOTIDE SEQUENCE [LARGE SCALE GENOMIC DNA]</scope>
</reference>
<name>A0A484L6W5_9ASTE</name>
<organism evidence="3 4">
    <name type="scientific">Cuscuta campestris</name>
    <dbReference type="NCBI Taxonomy" id="132261"/>
    <lineage>
        <taxon>Eukaryota</taxon>
        <taxon>Viridiplantae</taxon>
        <taxon>Streptophyta</taxon>
        <taxon>Embryophyta</taxon>
        <taxon>Tracheophyta</taxon>
        <taxon>Spermatophyta</taxon>
        <taxon>Magnoliopsida</taxon>
        <taxon>eudicotyledons</taxon>
        <taxon>Gunneridae</taxon>
        <taxon>Pentapetalae</taxon>
        <taxon>asterids</taxon>
        <taxon>lamiids</taxon>
        <taxon>Solanales</taxon>
        <taxon>Convolvulaceae</taxon>
        <taxon>Cuscuteae</taxon>
        <taxon>Cuscuta</taxon>
        <taxon>Cuscuta subgen. Grammica</taxon>
        <taxon>Cuscuta sect. Cleistogrammica</taxon>
    </lineage>
</organism>
<gene>
    <name evidence="3" type="ORF">CCAM_LOCUS13855</name>
</gene>
<dbReference type="Proteomes" id="UP000595140">
    <property type="component" value="Unassembled WGS sequence"/>
</dbReference>
<proteinExistence type="predicted"/>
<dbReference type="EMBL" id="OOIL02001115">
    <property type="protein sequence ID" value="VFQ72079.1"/>
    <property type="molecule type" value="Genomic_DNA"/>
</dbReference>
<feature type="compositionally biased region" description="Polar residues" evidence="1">
    <location>
        <begin position="1"/>
        <end position="14"/>
    </location>
</feature>
<keyword evidence="4" id="KW-1185">Reference proteome</keyword>
<dbReference type="Pfam" id="PF03732">
    <property type="entry name" value="Retrotrans_gag"/>
    <property type="match status" value="1"/>
</dbReference>
<feature type="compositionally biased region" description="Basic residues" evidence="1">
    <location>
        <begin position="351"/>
        <end position="361"/>
    </location>
</feature>
<accession>A0A484L6W5</accession>
<evidence type="ECO:0000259" key="2">
    <source>
        <dbReference type="Pfam" id="PF03732"/>
    </source>
</evidence>
<evidence type="ECO:0000256" key="1">
    <source>
        <dbReference type="SAM" id="MobiDB-lite"/>
    </source>
</evidence>
<protein>
    <recommendedName>
        <fullName evidence="2">Retrotransposon gag domain-containing protein</fullName>
    </recommendedName>
</protein>
<dbReference type="OrthoDB" id="1745472at2759"/>
<dbReference type="SUPFAM" id="SSF54160">
    <property type="entry name" value="Chromo domain-like"/>
    <property type="match status" value="1"/>
</dbReference>